<dbReference type="AlphaFoldDB" id="A0AAV4WFA3"/>
<dbReference type="EMBL" id="BPLR01015952">
    <property type="protein sequence ID" value="GIY79995.1"/>
    <property type="molecule type" value="Genomic_DNA"/>
</dbReference>
<name>A0AAV4WFA3_CAEEX</name>
<keyword evidence="2" id="KW-1185">Reference proteome</keyword>
<organism evidence="1 2">
    <name type="scientific">Caerostris extrusa</name>
    <name type="common">Bark spider</name>
    <name type="synonym">Caerostris bankana</name>
    <dbReference type="NCBI Taxonomy" id="172846"/>
    <lineage>
        <taxon>Eukaryota</taxon>
        <taxon>Metazoa</taxon>
        <taxon>Ecdysozoa</taxon>
        <taxon>Arthropoda</taxon>
        <taxon>Chelicerata</taxon>
        <taxon>Arachnida</taxon>
        <taxon>Araneae</taxon>
        <taxon>Araneomorphae</taxon>
        <taxon>Entelegynae</taxon>
        <taxon>Araneoidea</taxon>
        <taxon>Araneidae</taxon>
        <taxon>Caerostris</taxon>
    </lineage>
</organism>
<reference evidence="1 2" key="1">
    <citation type="submission" date="2021-06" db="EMBL/GenBank/DDBJ databases">
        <title>Caerostris extrusa draft genome.</title>
        <authorList>
            <person name="Kono N."/>
            <person name="Arakawa K."/>
        </authorList>
    </citation>
    <scope>NUCLEOTIDE SEQUENCE [LARGE SCALE GENOMIC DNA]</scope>
</reference>
<proteinExistence type="predicted"/>
<evidence type="ECO:0000313" key="2">
    <source>
        <dbReference type="Proteomes" id="UP001054945"/>
    </source>
</evidence>
<gene>
    <name evidence="1" type="ORF">CEXT_385721</name>
</gene>
<comment type="caution">
    <text evidence="1">The sequence shown here is derived from an EMBL/GenBank/DDBJ whole genome shotgun (WGS) entry which is preliminary data.</text>
</comment>
<accession>A0AAV4WFA3</accession>
<sequence length="103" mass="11587">MLVLSREPREDNHFTQWNELSDRLASVGQSSVPPFRRGPNLVSMPTSDSNQAALIHFRMAAGFQIKTSRLNLVDWFSKEGHKLLDGMFSSKQGSSFGVKHLLN</sequence>
<evidence type="ECO:0000313" key="1">
    <source>
        <dbReference type="EMBL" id="GIY79995.1"/>
    </source>
</evidence>
<dbReference type="Proteomes" id="UP001054945">
    <property type="component" value="Unassembled WGS sequence"/>
</dbReference>
<protein>
    <submittedName>
        <fullName evidence="1">Uncharacterized protein</fullName>
    </submittedName>
</protein>